<comment type="caution">
    <text evidence="3">The sequence shown here is derived from an EMBL/GenBank/DDBJ whole genome shotgun (WGS) entry which is preliminary data.</text>
</comment>
<protein>
    <submittedName>
        <fullName evidence="3">Uncharacterized protein</fullName>
    </submittedName>
</protein>
<dbReference type="Proteomes" id="UP000187203">
    <property type="component" value="Unassembled WGS sequence"/>
</dbReference>
<evidence type="ECO:0000256" key="2">
    <source>
        <dbReference type="SAM" id="MobiDB-lite"/>
    </source>
</evidence>
<keyword evidence="1" id="KW-0175">Coiled coil</keyword>
<dbReference type="OrthoDB" id="1921280at2759"/>
<dbReference type="STRING" id="93759.A0A1R3HYG9"/>
<feature type="region of interest" description="Disordered" evidence="2">
    <location>
        <begin position="302"/>
        <end position="324"/>
    </location>
</feature>
<evidence type="ECO:0000313" key="4">
    <source>
        <dbReference type="Proteomes" id="UP000187203"/>
    </source>
</evidence>
<dbReference type="PANTHER" id="PTHR35992:SF1">
    <property type="entry name" value="CYTOMATRIX PROTEIN-LIKE PROTEIN"/>
    <property type="match status" value="1"/>
</dbReference>
<sequence>MGVKTRSQDSQPSSERQKWDKIFEGLVQMLKSQQQQLETLAKERKIFEDRIKMQYERWVSDVRLYEDHISQMKRDVELKEMARVLESAKSDMMVGLKHREAFLFKLRLEETEDELADFRVWFDFLSNNSRDISQRNPKKGKSGCKDSGSKLLEGEMRKLKLEYENLASENKALLAENKFAWNQFNLLESQFTDKLNSKNSELEDANRKIETLISNMEELRSSNAGKDQVIERLKVELSQKEADASRVHEGVSKKSREVELLRKSKSASSTPVMKRCTAGKTSVMGNKNGGLNGVNVTVKKDSAPDLLKDSGMGTRSSKRKMDEVITLSETPKLFTSKFKVPRLKASSSRSR</sequence>
<dbReference type="EMBL" id="AWUE01019210">
    <property type="protein sequence ID" value="OMO75398.1"/>
    <property type="molecule type" value="Genomic_DNA"/>
</dbReference>
<reference evidence="4" key="1">
    <citation type="submission" date="2013-09" db="EMBL/GenBank/DDBJ databases">
        <title>Corchorus olitorius genome sequencing.</title>
        <authorList>
            <person name="Alam M."/>
            <person name="Haque M.S."/>
            <person name="Islam M.S."/>
            <person name="Emdad E.M."/>
            <person name="Islam M.M."/>
            <person name="Ahmed B."/>
            <person name="Halim A."/>
            <person name="Hossen Q.M.M."/>
            <person name="Hossain M.Z."/>
            <person name="Ahmed R."/>
            <person name="Khan M.M."/>
            <person name="Islam R."/>
            <person name="Rashid M.M."/>
            <person name="Khan S.A."/>
            <person name="Rahman M.S."/>
            <person name="Alam M."/>
            <person name="Yahiya A.S."/>
            <person name="Khan M.S."/>
            <person name="Azam M.S."/>
            <person name="Haque T."/>
            <person name="Lashkar M.Z.H."/>
            <person name="Akhand A.I."/>
            <person name="Morshed G."/>
            <person name="Roy S."/>
            <person name="Uddin K.S."/>
            <person name="Rabeya T."/>
            <person name="Hossain A.S."/>
            <person name="Chowdhury A."/>
            <person name="Snigdha A.R."/>
            <person name="Mortoza M.S."/>
            <person name="Matin S.A."/>
            <person name="Hoque S.M.E."/>
            <person name="Islam M.K."/>
            <person name="Roy D.K."/>
            <person name="Haider R."/>
            <person name="Moosa M.M."/>
            <person name="Elias S.M."/>
            <person name="Hasan A.M."/>
            <person name="Jahan S."/>
            <person name="Shafiuddin M."/>
            <person name="Mahmood N."/>
            <person name="Shommy N.S."/>
        </authorList>
    </citation>
    <scope>NUCLEOTIDE SEQUENCE [LARGE SCALE GENOMIC DNA]</scope>
    <source>
        <strain evidence="4">cv. O-4</strain>
    </source>
</reference>
<accession>A0A1R3HYG9</accession>
<dbReference type="AlphaFoldDB" id="A0A1R3HYG9"/>
<feature type="coiled-coil region" evidence="1">
    <location>
        <begin position="23"/>
        <end position="50"/>
    </location>
</feature>
<keyword evidence="4" id="KW-1185">Reference proteome</keyword>
<gene>
    <name evidence="3" type="ORF">COLO4_26145</name>
</gene>
<feature type="coiled-coil region" evidence="1">
    <location>
        <begin position="149"/>
        <end position="222"/>
    </location>
</feature>
<proteinExistence type="predicted"/>
<evidence type="ECO:0000256" key="1">
    <source>
        <dbReference type="SAM" id="Coils"/>
    </source>
</evidence>
<name>A0A1R3HYG9_9ROSI</name>
<dbReference type="PANTHER" id="PTHR35992">
    <property type="entry name" value="CYTOMATRIX PROTEIN-LIKE PROTEIN"/>
    <property type="match status" value="1"/>
</dbReference>
<organism evidence="3 4">
    <name type="scientific">Corchorus olitorius</name>
    <dbReference type="NCBI Taxonomy" id="93759"/>
    <lineage>
        <taxon>Eukaryota</taxon>
        <taxon>Viridiplantae</taxon>
        <taxon>Streptophyta</taxon>
        <taxon>Embryophyta</taxon>
        <taxon>Tracheophyta</taxon>
        <taxon>Spermatophyta</taxon>
        <taxon>Magnoliopsida</taxon>
        <taxon>eudicotyledons</taxon>
        <taxon>Gunneridae</taxon>
        <taxon>Pentapetalae</taxon>
        <taxon>rosids</taxon>
        <taxon>malvids</taxon>
        <taxon>Malvales</taxon>
        <taxon>Malvaceae</taxon>
        <taxon>Grewioideae</taxon>
        <taxon>Apeibeae</taxon>
        <taxon>Corchorus</taxon>
    </lineage>
</organism>
<evidence type="ECO:0000313" key="3">
    <source>
        <dbReference type="EMBL" id="OMO75398.1"/>
    </source>
</evidence>